<proteinExistence type="predicted"/>
<dbReference type="InterPro" id="IPR050951">
    <property type="entry name" value="Retrovirus_Pol_polyprotein"/>
</dbReference>
<dbReference type="InterPro" id="IPR001584">
    <property type="entry name" value="Integrase_cat-core"/>
</dbReference>
<dbReference type="EMBL" id="BMAV01021115">
    <property type="protein sequence ID" value="GFY75036.1"/>
    <property type="molecule type" value="Genomic_DNA"/>
</dbReference>
<dbReference type="PANTHER" id="PTHR37984:SF5">
    <property type="entry name" value="PROTEIN NYNRIN-LIKE"/>
    <property type="match status" value="1"/>
</dbReference>
<evidence type="ECO:0000313" key="2">
    <source>
        <dbReference type="EMBL" id="GFY75036.1"/>
    </source>
</evidence>
<evidence type="ECO:0000259" key="1">
    <source>
        <dbReference type="PROSITE" id="PS50994"/>
    </source>
</evidence>
<dbReference type="OrthoDB" id="422540at2759"/>
<dbReference type="PANTHER" id="PTHR37984">
    <property type="entry name" value="PROTEIN CBG26694"/>
    <property type="match status" value="1"/>
</dbReference>
<comment type="caution">
    <text evidence="2">The sequence shown here is derived from an EMBL/GenBank/DDBJ whole genome shotgun (WGS) entry which is preliminary data.</text>
</comment>
<dbReference type="Proteomes" id="UP000886998">
    <property type="component" value="Unassembled WGS sequence"/>
</dbReference>
<protein>
    <submittedName>
        <fullName evidence="2">Pro-Pol polyprotein</fullName>
    </submittedName>
</protein>
<gene>
    <name evidence="2" type="primary">pol_2388</name>
    <name evidence="2" type="ORF">TNIN_177281</name>
</gene>
<feature type="domain" description="Integrase catalytic" evidence="1">
    <location>
        <begin position="20"/>
        <end position="121"/>
    </location>
</feature>
<dbReference type="AlphaFoldDB" id="A0A8X7CNZ2"/>
<dbReference type="GO" id="GO:0003676">
    <property type="term" value="F:nucleic acid binding"/>
    <property type="evidence" value="ECO:0007669"/>
    <property type="project" value="InterPro"/>
</dbReference>
<sequence>MGYQNALKVQRHTHSALSSFTVPPERFQYVHIYIVGPLPTCQGLRYLLMMIEHFSGWIEALPMTHQSAETVTKGIILNWISRFGIPQRITSDQGRQFESQLFSSLSKYFDFQHSKTTTYPP</sequence>
<dbReference type="GO" id="GO:0015074">
    <property type="term" value="P:DNA integration"/>
    <property type="evidence" value="ECO:0007669"/>
    <property type="project" value="InterPro"/>
</dbReference>
<dbReference type="InterPro" id="IPR012337">
    <property type="entry name" value="RNaseH-like_sf"/>
</dbReference>
<name>A0A8X7CNZ2_9ARAC</name>
<dbReference type="Gene3D" id="3.30.420.10">
    <property type="entry name" value="Ribonuclease H-like superfamily/Ribonuclease H"/>
    <property type="match status" value="1"/>
</dbReference>
<organism evidence="2 3">
    <name type="scientific">Trichonephila inaurata madagascariensis</name>
    <dbReference type="NCBI Taxonomy" id="2747483"/>
    <lineage>
        <taxon>Eukaryota</taxon>
        <taxon>Metazoa</taxon>
        <taxon>Ecdysozoa</taxon>
        <taxon>Arthropoda</taxon>
        <taxon>Chelicerata</taxon>
        <taxon>Arachnida</taxon>
        <taxon>Araneae</taxon>
        <taxon>Araneomorphae</taxon>
        <taxon>Entelegynae</taxon>
        <taxon>Araneoidea</taxon>
        <taxon>Nephilidae</taxon>
        <taxon>Trichonephila</taxon>
        <taxon>Trichonephila inaurata</taxon>
    </lineage>
</organism>
<dbReference type="PROSITE" id="PS50994">
    <property type="entry name" value="INTEGRASE"/>
    <property type="match status" value="1"/>
</dbReference>
<dbReference type="InterPro" id="IPR036397">
    <property type="entry name" value="RNaseH_sf"/>
</dbReference>
<dbReference type="SUPFAM" id="SSF53098">
    <property type="entry name" value="Ribonuclease H-like"/>
    <property type="match status" value="1"/>
</dbReference>
<accession>A0A8X7CNZ2</accession>
<dbReference type="Pfam" id="PF00665">
    <property type="entry name" value="rve"/>
    <property type="match status" value="1"/>
</dbReference>
<reference evidence="2" key="1">
    <citation type="submission" date="2020-08" db="EMBL/GenBank/DDBJ databases">
        <title>Multicomponent nature underlies the extraordinary mechanical properties of spider dragline silk.</title>
        <authorList>
            <person name="Kono N."/>
            <person name="Nakamura H."/>
            <person name="Mori M."/>
            <person name="Yoshida Y."/>
            <person name="Ohtoshi R."/>
            <person name="Malay A.D."/>
            <person name="Moran D.A.P."/>
            <person name="Tomita M."/>
            <person name="Numata K."/>
            <person name="Arakawa K."/>
        </authorList>
    </citation>
    <scope>NUCLEOTIDE SEQUENCE</scope>
</reference>
<keyword evidence="3" id="KW-1185">Reference proteome</keyword>
<evidence type="ECO:0000313" key="3">
    <source>
        <dbReference type="Proteomes" id="UP000886998"/>
    </source>
</evidence>